<reference evidence="1 2" key="1">
    <citation type="submission" date="2023-02" db="EMBL/GenBank/DDBJ databases">
        <title>LHISI_Scaffold_Assembly.</title>
        <authorList>
            <person name="Stuart O.P."/>
            <person name="Cleave R."/>
            <person name="Magrath M.J.L."/>
            <person name="Mikheyev A.S."/>
        </authorList>
    </citation>
    <scope>NUCLEOTIDE SEQUENCE [LARGE SCALE GENOMIC DNA]</scope>
    <source>
        <strain evidence="1">Daus_M_001</strain>
        <tissue evidence="1">Leg muscle</tissue>
    </source>
</reference>
<proteinExistence type="predicted"/>
<dbReference type="EMBL" id="JARBHB010000002">
    <property type="protein sequence ID" value="KAJ8891989.1"/>
    <property type="molecule type" value="Genomic_DNA"/>
</dbReference>
<dbReference type="Proteomes" id="UP001159363">
    <property type="component" value="Chromosome 2"/>
</dbReference>
<evidence type="ECO:0000313" key="2">
    <source>
        <dbReference type="Proteomes" id="UP001159363"/>
    </source>
</evidence>
<sequence length="207" mass="23379">MLCSLTVKWERGASSSQLQLASARATVGQCARPMWTCGISHKVCPENLYPSPLPYRQQRFESSKLCHQMPTHLSSAKNTICHDDLIRRQPLSIKTRYLPVFVQGICSVQSMLAPNLNPSVMLKLSITTSQLSERLDLTIQFCYLPNICIGLTKIKWKTSPDTFSKSESEFIVCAFSRSDVLVTLPQRWVLQTRTLDSLKAFNLVKIV</sequence>
<accession>A0ABQ9I5S0</accession>
<gene>
    <name evidence="1" type="ORF">PR048_004554</name>
</gene>
<comment type="caution">
    <text evidence="1">The sequence shown here is derived from an EMBL/GenBank/DDBJ whole genome shotgun (WGS) entry which is preliminary data.</text>
</comment>
<keyword evidence="2" id="KW-1185">Reference proteome</keyword>
<protein>
    <submittedName>
        <fullName evidence="1">Uncharacterized protein</fullName>
    </submittedName>
</protein>
<evidence type="ECO:0000313" key="1">
    <source>
        <dbReference type="EMBL" id="KAJ8891989.1"/>
    </source>
</evidence>
<name>A0ABQ9I5S0_9NEOP</name>
<organism evidence="1 2">
    <name type="scientific">Dryococelus australis</name>
    <dbReference type="NCBI Taxonomy" id="614101"/>
    <lineage>
        <taxon>Eukaryota</taxon>
        <taxon>Metazoa</taxon>
        <taxon>Ecdysozoa</taxon>
        <taxon>Arthropoda</taxon>
        <taxon>Hexapoda</taxon>
        <taxon>Insecta</taxon>
        <taxon>Pterygota</taxon>
        <taxon>Neoptera</taxon>
        <taxon>Polyneoptera</taxon>
        <taxon>Phasmatodea</taxon>
        <taxon>Verophasmatodea</taxon>
        <taxon>Anareolatae</taxon>
        <taxon>Phasmatidae</taxon>
        <taxon>Eurycanthinae</taxon>
        <taxon>Dryococelus</taxon>
    </lineage>
</organism>